<comment type="caution">
    <text evidence="1">The sequence shown here is derived from an EMBL/GenBank/DDBJ whole genome shotgun (WGS) entry which is preliminary data.</text>
</comment>
<dbReference type="EMBL" id="CM046394">
    <property type="protein sequence ID" value="KAI8546035.1"/>
    <property type="molecule type" value="Genomic_DNA"/>
</dbReference>
<sequence>MDIISQLQELVYTIGALAFNNFGTFQRDAPPVRLSPNYPEPPIANQPNPTEDGEGC</sequence>
<accession>A0ACC0MYG7</accession>
<keyword evidence="2" id="KW-1185">Reference proteome</keyword>
<reference evidence="1" key="1">
    <citation type="submission" date="2022-02" db="EMBL/GenBank/DDBJ databases">
        <title>Plant Genome Project.</title>
        <authorList>
            <person name="Zhang R.-G."/>
        </authorList>
    </citation>
    <scope>NUCLEOTIDE SEQUENCE</scope>
    <source>
        <strain evidence="1">AT1</strain>
    </source>
</reference>
<dbReference type="Proteomes" id="UP001062846">
    <property type="component" value="Chromosome 7"/>
</dbReference>
<protein>
    <submittedName>
        <fullName evidence="1">Uncharacterized protein</fullName>
    </submittedName>
</protein>
<proteinExistence type="predicted"/>
<evidence type="ECO:0000313" key="2">
    <source>
        <dbReference type="Proteomes" id="UP001062846"/>
    </source>
</evidence>
<organism evidence="1 2">
    <name type="scientific">Rhododendron molle</name>
    <name type="common">Chinese azalea</name>
    <name type="synonym">Azalea mollis</name>
    <dbReference type="NCBI Taxonomy" id="49168"/>
    <lineage>
        <taxon>Eukaryota</taxon>
        <taxon>Viridiplantae</taxon>
        <taxon>Streptophyta</taxon>
        <taxon>Embryophyta</taxon>
        <taxon>Tracheophyta</taxon>
        <taxon>Spermatophyta</taxon>
        <taxon>Magnoliopsida</taxon>
        <taxon>eudicotyledons</taxon>
        <taxon>Gunneridae</taxon>
        <taxon>Pentapetalae</taxon>
        <taxon>asterids</taxon>
        <taxon>Ericales</taxon>
        <taxon>Ericaceae</taxon>
        <taxon>Ericoideae</taxon>
        <taxon>Rhodoreae</taxon>
        <taxon>Rhododendron</taxon>
    </lineage>
</organism>
<evidence type="ECO:0000313" key="1">
    <source>
        <dbReference type="EMBL" id="KAI8546035.1"/>
    </source>
</evidence>
<name>A0ACC0MYG7_RHOML</name>
<gene>
    <name evidence="1" type="ORF">RHMOL_Rhmol07G0084600</name>
</gene>